<proteinExistence type="predicted"/>
<gene>
    <name evidence="1" type="ORF">METZ01_LOCUS444334</name>
</gene>
<reference evidence="1" key="1">
    <citation type="submission" date="2018-05" db="EMBL/GenBank/DDBJ databases">
        <authorList>
            <person name="Lanie J.A."/>
            <person name="Ng W.-L."/>
            <person name="Kazmierczak K.M."/>
            <person name="Andrzejewski T.M."/>
            <person name="Davidsen T.M."/>
            <person name="Wayne K.J."/>
            <person name="Tettelin H."/>
            <person name="Glass J.I."/>
            <person name="Rusch D."/>
            <person name="Podicherti R."/>
            <person name="Tsui H.-C.T."/>
            <person name="Winkler M.E."/>
        </authorList>
    </citation>
    <scope>NUCLEOTIDE SEQUENCE</scope>
</reference>
<dbReference type="EMBL" id="UINC01181673">
    <property type="protein sequence ID" value="SVD91480.1"/>
    <property type="molecule type" value="Genomic_DNA"/>
</dbReference>
<evidence type="ECO:0000313" key="1">
    <source>
        <dbReference type="EMBL" id="SVD91480.1"/>
    </source>
</evidence>
<accession>A0A382Z870</accession>
<protein>
    <submittedName>
        <fullName evidence="1">Uncharacterized protein</fullName>
    </submittedName>
</protein>
<organism evidence="1">
    <name type="scientific">marine metagenome</name>
    <dbReference type="NCBI Taxonomy" id="408172"/>
    <lineage>
        <taxon>unclassified sequences</taxon>
        <taxon>metagenomes</taxon>
        <taxon>ecological metagenomes</taxon>
    </lineage>
</organism>
<dbReference type="AlphaFoldDB" id="A0A382Z870"/>
<name>A0A382Z870_9ZZZZ</name>
<sequence>MNYIFSLLLLFTPILSQDLNCLNENFINNRSIYSIGDTLSFEDQNMQYPVCNGSGNYSTGDSFSFSDLSGKITLISMNATW</sequence>